<evidence type="ECO:0000313" key="10">
    <source>
        <dbReference type="EMBL" id="RKO93619.1"/>
    </source>
</evidence>
<feature type="transmembrane region" description="Helical" evidence="9">
    <location>
        <begin position="359"/>
        <end position="380"/>
    </location>
</feature>
<dbReference type="GO" id="GO:0072659">
    <property type="term" value="P:protein localization to plasma membrane"/>
    <property type="evidence" value="ECO:0007669"/>
    <property type="project" value="TreeGrafter"/>
</dbReference>
<feature type="transmembrane region" description="Helical" evidence="9">
    <location>
        <begin position="54"/>
        <end position="75"/>
    </location>
</feature>
<dbReference type="GO" id="GO:0032216">
    <property type="term" value="F:glucosaminyl-phosphatidylinositol O-acyltransferase activity"/>
    <property type="evidence" value="ECO:0007669"/>
    <property type="project" value="TreeGrafter"/>
</dbReference>
<comment type="pathway">
    <text evidence="2">Glycolipid biosynthesis; glycosylphosphatidylinositol-anchor biosynthesis.</text>
</comment>
<dbReference type="GO" id="GO:0005783">
    <property type="term" value="C:endoplasmic reticulum"/>
    <property type="evidence" value="ECO:0007669"/>
    <property type="project" value="TreeGrafter"/>
</dbReference>
<evidence type="ECO:0000256" key="7">
    <source>
        <dbReference type="ARBA" id="ARBA00022989"/>
    </source>
</evidence>
<accession>A0A4P9WKT7</accession>
<feature type="transmembrane region" description="Helical" evidence="9">
    <location>
        <begin position="225"/>
        <end position="243"/>
    </location>
</feature>
<evidence type="ECO:0000313" key="11">
    <source>
        <dbReference type="Proteomes" id="UP000269721"/>
    </source>
</evidence>
<gene>
    <name evidence="10" type="ORF">BDK51DRAFT_17994</name>
</gene>
<evidence type="ECO:0000256" key="3">
    <source>
        <dbReference type="ARBA" id="ARBA00007559"/>
    </source>
</evidence>
<dbReference type="Pfam" id="PF06423">
    <property type="entry name" value="GWT1"/>
    <property type="match status" value="1"/>
</dbReference>
<feature type="transmembrane region" description="Helical" evidence="9">
    <location>
        <begin position="126"/>
        <end position="143"/>
    </location>
</feature>
<dbReference type="GO" id="GO:0006506">
    <property type="term" value="P:GPI anchor biosynthetic process"/>
    <property type="evidence" value="ECO:0007669"/>
    <property type="project" value="UniProtKB-UniPathway"/>
</dbReference>
<dbReference type="Proteomes" id="UP000269721">
    <property type="component" value="Unassembled WGS sequence"/>
</dbReference>
<name>A0A4P9WKT7_9FUNG</name>
<dbReference type="EMBL" id="KZ994169">
    <property type="protein sequence ID" value="RKO93619.1"/>
    <property type="molecule type" value="Genomic_DNA"/>
</dbReference>
<feature type="transmembrane region" description="Helical" evidence="9">
    <location>
        <begin position="6"/>
        <end position="26"/>
    </location>
</feature>
<proteinExistence type="inferred from homology"/>
<dbReference type="InterPro" id="IPR009447">
    <property type="entry name" value="PIGW/GWT1"/>
</dbReference>
<keyword evidence="5" id="KW-0337">GPI-anchor biosynthesis</keyword>
<feature type="non-terminal residue" evidence="10">
    <location>
        <position position="1"/>
    </location>
</feature>
<dbReference type="PANTHER" id="PTHR20661">
    <property type="entry name" value="PHOSPHATIDYLINOSITOL-GLYCAN BIOSYNTHESIS CLASS W PROTEIN"/>
    <property type="match status" value="1"/>
</dbReference>
<keyword evidence="11" id="KW-1185">Reference proteome</keyword>
<evidence type="ECO:0000256" key="4">
    <source>
        <dbReference type="ARBA" id="ARBA00014495"/>
    </source>
</evidence>
<dbReference type="UniPathway" id="UPA00196"/>
<feature type="transmembrane region" description="Helical" evidence="9">
    <location>
        <begin position="332"/>
        <end position="353"/>
    </location>
</feature>
<sequence>LSITYTQHTWTVVAVLVLGTAVLYLVRSRKVAPALRATKGEPHLTRSGAKHLSFLVPFRASLQLVTIACILAVDFQVFPRRFAKTETFGTSLMDLGVGAFIFSGGVVAGPRLLADTDDFMPRLSKSFRTASPVLLLGIVRMILTKGVNYQEHVTEYGVHWNFFITLGLVPIFVALFRALNSNVDLGRLGLRVALVYMACLRIGNLEDYILNAPRDNIINMNREGICSFFGYLAIFLFAAEIGIRLQKVFDASADEHKELLHLLGMLVVAFFMSVYTFDIRVSRRMANISYIVWVSAASLIHIIGCAYIDKFLHARDAPKVPLLFESINQNQLAVFLVANLLTGAVNLTINTLAVPDIAAFAILAGYLFSVSAVATVAHALNWRLKL</sequence>
<dbReference type="GO" id="GO:0016020">
    <property type="term" value="C:membrane"/>
    <property type="evidence" value="ECO:0007669"/>
    <property type="project" value="UniProtKB-SubCell"/>
</dbReference>
<evidence type="ECO:0000256" key="1">
    <source>
        <dbReference type="ARBA" id="ARBA00004141"/>
    </source>
</evidence>
<dbReference type="OrthoDB" id="15270at2759"/>
<reference evidence="11" key="1">
    <citation type="journal article" date="2018" name="Nat. Microbiol.">
        <title>Leveraging single-cell genomics to expand the fungal tree of life.</title>
        <authorList>
            <person name="Ahrendt S.R."/>
            <person name="Quandt C.A."/>
            <person name="Ciobanu D."/>
            <person name="Clum A."/>
            <person name="Salamov A."/>
            <person name="Andreopoulos B."/>
            <person name="Cheng J.F."/>
            <person name="Woyke T."/>
            <person name="Pelin A."/>
            <person name="Henrissat B."/>
            <person name="Reynolds N.K."/>
            <person name="Benny G.L."/>
            <person name="Smith M.E."/>
            <person name="James T.Y."/>
            <person name="Grigoriev I.V."/>
        </authorList>
    </citation>
    <scope>NUCLEOTIDE SEQUENCE [LARGE SCALE GENOMIC DNA]</scope>
</reference>
<dbReference type="AlphaFoldDB" id="A0A4P9WKT7"/>
<feature type="transmembrane region" description="Helical" evidence="9">
    <location>
        <begin position="259"/>
        <end position="278"/>
    </location>
</feature>
<feature type="transmembrane region" description="Helical" evidence="9">
    <location>
        <begin position="158"/>
        <end position="176"/>
    </location>
</feature>
<evidence type="ECO:0000256" key="2">
    <source>
        <dbReference type="ARBA" id="ARBA00004687"/>
    </source>
</evidence>
<protein>
    <recommendedName>
        <fullName evidence="4">GPI-anchored wall transfer protein 1</fullName>
    </recommendedName>
</protein>
<evidence type="ECO:0000256" key="5">
    <source>
        <dbReference type="ARBA" id="ARBA00022502"/>
    </source>
</evidence>
<feature type="transmembrane region" description="Helical" evidence="9">
    <location>
        <begin position="95"/>
        <end position="114"/>
    </location>
</feature>
<comment type="similarity">
    <text evidence="3">Belongs to the PIGW family.</text>
</comment>
<keyword evidence="6 9" id="KW-0812">Transmembrane</keyword>
<feature type="transmembrane region" description="Helical" evidence="9">
    <location>
        <begin position="290"/>
        <end position="312"/>
    </location>
</feature>
<evidence type="ECO:0000256" key="8">
    <source>
        <dbReference type="ARBA" id="ARBA00023136"/>
    </source>
</evidence>
<dbReference type="PANTHER" id="PTHR20661:SF0">
    <property type="entry name" value="PHOSPHATIDYLINOSITOL-GLYCAN BIOSYNTHESIS CLASS W PROTEIN"/>
    <property type="match status" value="1"/>
</dbReference>
<keyword evidence="8 9" id="KW-0472">Membrane</keyword>
<comment type="subcellular location">
    <subcellularLocation>
        <location evidence="1">Membrane</location>
        <topology evidence="1">Multi-pass membrane protein</topology>
    </subcellularLocation>
</comment>
<evidence type="ECO:0000256" key="6">
    <source>
        <dbReference type="ARBA" id="ARBA00022692"/>
    </source>
</evidence>
<keyword evidence="7 9" id="KW-1133">Transmembrane helix</keyword>
<organism evidence="10 11">
    <name type="scientific">Blyttiomyces helicus</name>
    <dbReference type="NCBI Taxonomy" id="388810"/>
    <lineage>
        <taxon>Eukaryota</taxon>
        <taxon>Fungi</taxon>
        <taxon>Fungi incertae sedis</taxon>
        <taxon>Chytridiomycota</taxon>
        <taxon>Chytridiomycota incertae sedis</taxon>
        <taxon>Chytridiomycetes</taxon>
        <taxon>Chytridiomycetes incertae sedis</taxon>
        <taxon>Blyttiomyces</taxon>
    </lineage>
</organism>
<evidence type="ECO:0000256" key="9">
    <source>
        <dbReference type="SAM" id="Phobius"/>
    </source>
</evidence>